<evidence type="ECO:0000256" key="1">
    <source>
        <dbReference type="SAM" id="MobiDB-lite"/>
    </source>
</evidence>
<keyword evidence="2" id="KW-1133">Transmembrane helix</keyword>
<reference evidence="3 4" key="1">
    <citation type="journal article" date="2024" name="IMA Fungus">
        <title>IMA Genome - F19 : A genome assembly and annotation guide to empower mycologists, including annotated draft genome sequences of Ceratocystis pirilliformis, Diaporthe australafricana, Fusarium ophioides, Paecilomyces lecythidis, and Sporothrix stenoceras.</title>
        <authorList>
            <person name="Aylward J."/>
            <person name="Wilson A.M."/>
            <person name="Visagie C.M."/>
            <person name="Spraker J."/>
            <person name="Barnes I."/>
            <person name="Buitendag C."/>
            <person name="Ceriani C."/>
            <person name="Del Mar Angel L."/>
            <person name="du Plessis D."/>
            <person name="Fuchs T."/>
            <person name="Gasser K."/>
            <person name="Kramer D."/>
            <person name="Li W."/>
            <person name="Munsamy K."/>
            <person name="Piso A."/>
            <person name="Price J.L."/>
            <person name="Sonnekus B."/>
            <person name="Thomas C."/>
            <person name="van der Nest A."/>
            <person name="van Dijk A."/>
            <person name="van Heerden A."/>
            <person name="van Vuuren N."/>
            <person name="Yilmaz N."/>
            <person name="Duong T.A."/>
            <person name="van der Merwe N.A."/>
            <person name="Wingfield M.J."/>
            <person name="Wingfield B.D."/>
        </authorList>
    </citation>
    <scope>NUCLEOTIDE SEQUENCE [LARGE SCALE GENOMIC DNA]</scope>
    <source>
        <strain evidence="3 4">CMW 5346</strain>
    </source>
</reference>
<feature type="compositionally biased region" description="Polar residues" evidence="1">
    <location>
        <begin position="176"/>
        <end position="192"/>
    </location>
</feature>
<organism evidence="3 4">
    <name type="scientific">Sporothrix stenoceras</name>
    <dbReference type="NCBI Taxonomy" id="5173"/>
    <lineage>
        <taxon>Eukaryota</taxon>
        <taxon>Fungi</taxon>
        <taxon>Dikarya</taxon>
        <taxon>Ascomycota</taxon>
        <taxon>Pezizomycotina</taxon>
        <taxon>Sordariomycetes</taxon>
        <taxon>Sordariomycetidae</taxon>
        <taxon>Ophiostomatales</taxon>
        <taxon>Ophiostomataceae</taxon>
        <taxon>Sporothrix</taxon>
    </lineage>
</organism>
<name>A0ABR3ZJA1_9PEZI</name>
<sequence length="341" mass="35033">MADIPALTTTFMPASSCTIDLYKLQFPNITCAIGTSLIPCDFFHLGVDSSTSDCFPSGWSDSTAAYFSPGICPKGYTEACKSTVGDETRATCCPSGYQCQTETNWPWYTTDLCTYVMSTAQVFVYTTSIIGAGEVVSTVSDAEGLNAFGIPIRYHSTDFPSSTSSSSSSSSSTASDKPTGTGSNAGSGPTDSSDNKGDAPASSSGLSTGAKAGIGIGVALGALAFIGVAVWLFIRNRRRAAAAAAMGSSSPGNGGAGGPQSSVPTYYSGSNTVNSPGSGVAYTAVSNGSPAPENQHKYYYAASTPIVEAPGQSWTPPIELPTENQHLHSGQPQGPGQHEYR</sequence>
<feature type="compositionally biased region" description="Low complexity" evidence="1">
    <location>
        <begin position="161"/>
        <end position="175"/>
    </location>
</feature>
<keyword evidence="2" id="KW-0472">Membrane</keyword>
<feature type="region of interest" description="Disordered" evidence="1">
    <location>
        <begin position="310"/>
        <end position="341"/>
    </location>
</feature>
<feature type="region of interest" description="Disordered" evidence="1">
    <location>
        <begin position="159"/>
        <end position="204"/>
    </location>
</feature>
<comment type="caution">
    <text evidence="3">The sequence shown here is derived from an EMBL/GenBank/DDBJ whole genome shotgun (WGS) entry which is preliminary data.</text>
</comment>
<protein>
    <submittedName>
        <fullName evidence="3">Uncharacterized protein</fullName>
    </submittedName>
</protein>
<evidence type="ECO:0000313" key="4">
    <source>
        <dbReference type="Proteomes" id="UP001583186"/>
    </source>
</evidence>
<accession>A0ABR3ZJA1</accession>
<feature type="transmembrane region" description="Helical" evidence="2">
    <location>
        <begin position="212"/>
        <end position="234"/>
    </location>
</feature>
<evidence type="ECO:0000256" key="2">
    <source>
        <dbReference type="SAM" id="Phobius"/>
    </source>
</evidence>
<evidence type="ECO:0000313" key="3">
    <source>
        <dbReference type="EMBL" id="KAL1900135.1"/>
    </source>
</evidence>
<keyword evidence="2" id="KW-0812">Transmembrane</keyword>
<feature type="compositionally biased region" description="Polar residues" evidence="1">
    <location>
        <begin position="322"/>
        <end position="334"/>
    </location>
</feature>
<dbReference type="EMBL" id="JAWCUI010000010">
    <property type="protein sequence ID" value="KAL1900135.1"/>
    <property type="molecule type" value="Genomic_DNA"/>
</dbReference>
<gene>
    <name evidence="3" type="ORF">Sste5346_002445</name>
</gene>
<keyword evidence="4" id="KW-1185">Reference proteome</keyword>
<proteinExistence type="predicted"/>
<feature type="region of interest" description="Disordered" evidence="1">
    <location>
        <begin position="246"/>
        <end position="270"/>
    </location>
</feature>
<dbReference type="Proteomes" id="UP001583186">
    <property type="component" value="Unassembled WGS sequence"/>
</dbReference>